<dbReference type="PANTHER" id="PTHR35004">
    <property type="entry name" value="TRANSPOSASE RV3428C-RELATED"/>
    <property type="match status" value="1"/>
</dbReference>
<gene>
    <name evidence="2" type="ORF">ACFPTN_22210</name>
</gene>
<reference evidence="3" key="1">
    <citation type="journal article" date="2019" name="Int. J. Syst. Evol. Microbiol.">
        <title>The Global Catalogue of Microorganisms (GCM) 10K type strain sequencing project: providing services to taxonomists for standard genome sequencing and annotation.</title>
        <authorList>
            <consortium name="The Broad Institute Genomics Platform"/>
            <consortium name="The Broad Institute Genome Sequencing Center for Infectious Disease"/>
            <person name="Wu L."/>
            <person name="Ma J."/>
        </authorList>
    </citation>
    <scope>NUCLEOTIDE SEQUENCE [LARGE SCALE GENOMIC DNA]</scope>
    <source>
        <strain evidence="3">SHR3</strain>
    </source>
</reference>
<evidence type="ECO:0000313" key="3">
    <source>
        <dbReference type="Proteomes" id="UP001595974"/>
    </source>
</evidence>
<dbReference type="InterPro" id="IPR001584">
    <property type="entry name" value="Integrase_cat-core"/>
</dbReference>
<dbReference type="RefSeq" id="WP_157748527.1">
    <property type="nucleotide sequence ID" value="NZ_JBHSOG010000103.1"/>
</dbReference>
<accession>A0ABW1AY70</accession>
<dbReference type="SUPFAM" id="SSF53098">
    <property type="entry name" value="Ribonuclease H-like"/>
    <property type="match status" value="1"/>
</dbReference>
<keyword evidence="3" id="KW-1185">Reference proteome</keyword>
<name>A0ABW1AY70_9RHOO</name>
<dbReference type="InterPro" id="IPR012337">
    <property type="entry name" value="RNaseH-like_sf"/>
</dbReference>
<dbReference type="Gene3D" id="3.30.420.10">
    <property type="entry name" value="Ribonuclease H-like superfamily/Ribonuclease H"/>
    <property type="match status" value="1"/>
</dbReference>
<dbReference type="EMBL" id="JBHSOG010000103">
    <property type="protein sequence ID" value="MFC5772104.1"/>
    <property type="molecule type" value="Genomic_DNA"/>
</dbReference>
<evidence type="ECO:0000313" key="2">
    <source>
        <dbReference type="EMBL" id="MFC5772104.1"/>
    </source>
</evidence>
<comment type="caution">
    <text evidence="2">The sequence shown here is derived from an EMBL/GenBank/DDBJ whole genome shotgun (WGS) entry which is preliminary data.</text>
</comment>
<dbReference type="PROSITE" id="PS50994">
    <property type="entry name" value="INTEGRASE"/>
    <property type="match status" value="1"/>
</dbReference>
<dbReference type="Proteomes" id="UP001595974">
    <property type="component" value="Unassembled WGS sequence"/>
</dbReference>
<dbReference type="InterPro" id="IPR036397">
    <property type="entry name" value="RNaseH_sf"/>
</dbReference>
<organism evidence="2 3">
    <name type="scientific">Thauera sinica</name>
    <dbReference type="NCBI Taxonomy" id="2665146"/>
    <lineage>
        <taxon>Bacteria</taxon>
        <taxon>Pseudomonadati</taxon>
        <taxon>Pseudomonadota</taxon>
        <taxon>Betaproteobacteria</taxon>
        <taxon>Rhodocyclales</taxon>
        <taxon>Zoogloeaceae</taxon>
        <taxon>Thauera</taxon>
    </lineage>
</organism>
<proteinExistence type="predicted"/>
<dbReference type="PANTHER" id="PTHR35004:SF7">
    <property type="entry name" value="INTEGRASE PROTEIN"/>
    <property type="match status" value="1"/>
</dbReference>
<evidence type="ECO:0000259" key="1">
    <source>
        <dbReference type="PROSITE" id="PS50994"/>
    </source>
</evidence>
<feature type="domain" description="Integrase catalytic" evidence="1">
    <location>
        <begin position="150"/>
        <end position="353"/>
    </location>
</feature>
<sequence length="600" mass="66644">MPNDDALLVAAMPFVERWMSAPHGGKSGVVADACQRLGGISPQSFHRLANRVVGVRRRSRRSDAGQLTLTHAEAQMISAYLMSAFSRHGKQRASVTQTLAELRANRILRAERVIPATGEVVTLSDAAVTRALRHYGLHPEQLNRQTPYVHLTSPHANWCWQMDASVCVIYYLPREGAMIREMTEAEFYAGKPQNWNRIAGQMVIRYLMTEHRWGMMRLGYVQGAESGEHACDHLIRSMLRPDDARGMLWGTPNHLMVDPGSAQTGSQFRRLCRRMGINLIINKPGNPRAKGQVEVGHNIVERNFEHGLKLLGREIRGLDDLNRLGGVWQRWFNTTAIHSRHGRTRFAGWAQEVAEYLIAPPSEAAMRDLAIRDPKTPTVAGDLSVAYEGGRYYVGHVPDIRVGETVQVCLNPWRDGEVVLIRDDDRGRELQFPLPEMVRDEAGQYPTHGATIGVDYSAPPDTAIDANRKAVTKLIAGEAALKAAEKKLRRKDTVPLEAFGIDPLKRAREADLPAEVPEAAATRALETAPAMVISLVRAARLIRDGLARELTDAEFEWISRRWTKGVPEQQIGALITQFGSTADASVAPPPPAAERIERVA</sequence>
<protein>
    <recommendedName>
        <fullName evidence="1">Integrase catalytic domain-containing protein</fullName>
    </recommendedName>
</protein>